<dbReference type="STRING" id="542762.A0A4S4E4B0"/>
<evidence type="ECO:0000256" key="6">
    <source>
        <dbReference type="ARBA" id="ARBA00023010"/>
    </source>
</evidence>
<reference evidence="9 10" key="1">
    <citation type="journal article" date="2018" name="Proc. Natl. Acad. Sci. U.S.A.">
        <title>Draft genome sequence of Camellia sinensis var. sinensis provides insights into the evolution of the tea genome and tea quality.</title>
        <authorList>
            <person name="Wei C."/>
            <person name="Yang H."/>
            <person name="Wang S."/>
            <person name="Zhao J."/>
            <person name="Liu C."/>
            <person name="Gao L."/>
            <person name="Xia E."/>
            <person name="Lu Y."/>
            <person name="Tai Y."/>
            <person name="She G."/>
            <person name="Sun J."/>
            <person name="Cao H."/>
            <person name="Tong W."/>
            <person name="Gao Q."/>
            <person name="Li Y."/>
            <person name="Deng W."/>
            <person name="Jiang X."/>
            <person name="Wang W."/>
            <person name="Chen Q."/>
            <person name="Zhang S."/>
            <person name="Li H."/>
            <person name="Wu J."/>
            <person name="Wang P."/>
            <person name="Li P."/>
            <person name="Shi C."/>
            <person name="Zheng F."/>
            <person name="Jian J."/>
            <person name="Huang B."/>
            <person name="Shan D."/>
            <person name="Shi M."/>
            <person name="Fang C."/>
            <person name="Yue Y."/>
            <person name="Li F."/>
            <person name="Li D."/>
            <person name="Wei S."/>
            <person name="Han B."/>
            <person name="Jiang C."/>
            <person name="Yin Y."/>
            <person name="Xia T."/>
            <person name="Zhang Z."/>
            <person name="Bennetzen J.L."/>
            <person name="Zhao S."/>
            <person name="Wan X."/>
        </authorList>
    </citation>
    <scope>NUCLEOTIDE SEQUENCE [LARGE SCALE GENOMIC DNA]</scope>
    <source>
        <strain evidence="10">cv. Shuchazao</strain>
        <tissue evidence="9">Leaf</tissue>
    </source>
</reference>
<comment type="caution">
    <text evidence="9">The sequence shown here is derived from an EMBL/GenBank/DDBJ whole genome shotgun (WGS) entry which is preliminary data.</text>
</comment>
<comment type="similarity">
    <text evidence="2">Belongs to the TIM16/PAM16 family.</text>
</comment>
<accession>A0A4S4E4B0</accession>
<dbReference type="AlphaFoldDB" id="A0A4S4E4B0"/>
<dbReference type="Proteomes" id="UP000306102">
    <property type="component" value="Unassembled WGS sequence"/>
</dbReference>
<evidence type="ECO:0000256" key="4">
    <source>
        <dbReference type="ARBA" id="ARBA00022792"/>
    </source>
</evidence>
<dbReference type="PANTHER" id="PTHR12388">
    <property type="entry name" value="MITOCHONDRIA ASSOCIATED GRANULOCYTE MACROPHAGE CSF SIGNALING MOLECULE"/>
    <property type="match status" value="1"/>
</dbReference>
<dbReference type="PANTHER" id="PTHR12388:SF0">
    <property type="entry name" value="MITOCHONDRIAL IMPORT INNER MEMBRANE TRANSLOCASE SUBUNIT TIM16"/>
    <property type="match status" value="1"/>
</dbReference>
<dbReference type="Pfam" id="PF03656">
    <property type="entry name" value="Pam16"/>
    <property type="match status" value="1"/>
</dbReference>
<dbReference type="Gene3D" id="1.10.287.110">
    <property type="entry name" value="DnaJ domain"/>
    <property type="match status" value="1"/>
</dbReference>
<protein>
    <submittedName>
        <fullName evidence="9">Uncharacterized protein</fullName>
    </submittedName>
</protein>
<evidence type="ECO:0000313" key="10">
    <source>
        <dbReference type="Proteomes" id="UP000306102"/>
    </source>
</evidence>
<evidence type="ECO:0000256" key="7">
    <source>
        <dbReference type="ARBA" id="ARBA00023128"/>
    </source>
</evidence>
<name>A0A4S4E4B0_CAMSN</name>
<keyword evidence="7" id="KW-0496">Mitochondrion</keyword>
<dbReference type="EMBL" id="SDRB02007717">
    <property type="protein sequence ID" value="THG10781.1"/>
    <property type="molecule type" value="Genomic_DNA"/>
</dbReference>
<keyword evidence="8" id="KW-0472">Membrane</keyword>
<keyword evidence="10" id="KW-1185">Reference proteome</keyword>
<comment type="subcellular location">
    <subcellularLocation>
        <location evidence="1">Mitochondrion inner membrane</location>
        <topology evidence="1">Peripheral membrane protein</topology>
    </subcellularLocation>
</comment>
<dbReference type="GO" id="GO:0030150">
    <property type="term" value="P:protein import into mitochondrial matrix"/>
    <property type="evidence" value="ECO:0007669"/>
    <property type="project" value="InterPro"/>
</dbReference>
<keyword evidence="4" id="KW-0999">Mitochondrion inner membrane</keyword>
<dbReference type="InterPro" id="IPR005341">
    <property type="entry name" value="Tim16"/>
</dbReference>
<evidence type="ECO:0000313" key="9">
    <source>
        <dbReference type="EMBL" id="THG10781.1"/>
    </source>
</evidence>
<evidence type="ECO:0000256" key="8">
    <source>
        <dbReference type="ARBA" id="ARBA00023136"/>
    </source>
</evidence>
<gene>
    <name evidence="9" type="ORF">TEA_010689</name>
</gene>
<keyword evidence="5" id="KW-0653">Protein transport</keyword>
<evidence type="ECO:0000256" key="1">
    <source>
        <dbReference type="ARBA" id="ARBA00004637"/>
    </source>
</evidence>
<proteinExistence type="inferred from homology"/>
<evidence type="ECO:0000256" key="5">
    <source>
        <dbReference type="ARBA" id="ARBA00022927"/>
    </source>
</evidence>
<dbReference type="InterPro" id="IPR036869">
    <property type="entry name" value="J_dom_sf"/>
</dbReference>
<keyword evidence="3" id="KW-0813">Transport</keyword>
<organism evidence="9 10">
    <name type="scientific">Camellia sinensis var. sinensis</name>
    <name type="common">China tea</name>
    <dbReference type="NCBI Taxonomy" id="542762"/>
    <lineage>
        <taxon>Eukaryota</taxon>
        <taxon>Viridiplantae</taxon>
        <taxon>Streptophyta</taxon>
        <taxon>Embryophyta</taxon>
        <taxon>Tracheophyta</taxon>
        <taxon>Spermatophyta</taxon>
        <taxon>Magnoliopsida</taxon>
        <taxon>eudicotyledons</taxon>
        <taxon>Gunneridae</taxon>
        <taxon>Pentapetalae</taxon>
        <taxon>asterids</taxon>
        <taxon>Ericales</taxon>
        <taxon>Theaceae</taxon>
        <taxon>Camellia</taxon>
    </lineage>
</organism>
<sequence length="158" mass="18027">MVGGVTMTCADVPEGDAMGSVAVFIRRPVFVPETMLDIIINFPELRLNDLMSYNQLLVNLILVLLIKHRDRQTKKNPYGKNKADNQIELNILWKGLCTYIQGKATKKLTNIDQSKEVEETTNKYDSLFERNAKTGSFYLQSKVHRAKECLEVAYQKQA</sequence>
<evidence type="ECO:0000256" key="2">
    <source>
        <dbReference type="ARBA" id="ARBA00008817"/>
    </source>
</evidence>
<evidence type="ECO:0000256" key="3">
    <source>
        <dbReference type="ARBA" id="ARBA00022448"/>
    </source>
</evidence>
<dbReference type="GO" id="GO:0005744">
    <property type="term" value="C:TIM23 mitochondrial import inner membrane translocase complex"/>
    <property type="evidence" value="ECO:0007669"/>
    <property type="project" value="InterPro"/>
</dbReference>
<keyword evidence="6" id="KW-0811">Translocation</keyword>